<reference evidence="1 2" key="1">
    <citation type="journal article" date="2021" name="Nat. Commun.">
        <title>Genetic determinants of endophytism in the Arabidopsis root mycobiome.</title>
        <authorList>
            <person name="Mesny F."/>
            <person name="Miyauchi S."/>
            <person name="Thiergart T."/>
            <person name="Pickel B."/>
            <person name="Atanasova L."/>
            <person name="Karlsson M."/>
            <person name="Huettel B."/>
            <person name="Barry K.W."/>
            <person name="Haridas S."/>
            <person name="Chen C."/>
            <person name="Bauer D."/>
            <person name="Andreopoulos W."/>
            <person name="Pangilinan J."/>
            <person name="LaButti K."/>
            <person name="Riley R."/>
            <person name="Lipzen A."/>
            <person name="Clum A."/>
            <person name="Drula E."/>
            <person name="Henrissat B."/>
            <person name="Kohler A."/>
            <person name="Grigoriev I.V."/>
            <person name="Martin F.M."/>
            <person name="Hacquard S."/>
        </authorList>
    </citation>
    <scope>NUCLEOTIDE SEQUENCE [LARGE SCALE GENOMIC DNA]</scope>
    <source>
        <strain evidence="1 2">MPI-SDFR-AT-0079</strain>
    </source>
</reference>
<dbReference type="EMBL" id="JAGIZQ010000002">
    <property type="protein sequence ID" value="KAH6641283.1"/>
    <property type="molecule type" value="Genomic_DNA"/>
</dbReference>
<protein>
    <submittedName>
        <fullName evidence="1">Uncharacterized protein</fullName>
    </submittedName>
</protein>
<dbReference type="Proteomes" id="UP000724584">
    <property type="component" value="Unassembled WGS sequence"/>
</dbReference>
<sequence length="266" mass="29768">MTSQPEIQVPSLTLYSGFPARGRHVASPFVNKLETRLRLGGVTYKVATGSVFKAPRGKIPYLDVEGAPGTAPEQLADSTLITRRLVGDGYLQDLNAGLTPVERARDLAVRALLEDKLYFYQVRERWIDNYYVMRDNALSAMPFFVRFFIGLLAYRSTKARLLGQGVLQFTDDEAKNTKLEVWGNVNALLVDSRNKAYEAEKAGPFWILGGANPTEADATVFGFIAAALDCAQAPATEQIVRSFPVIVDYARRIHEQYFSDYELWKD</sequence>
<proteinExistence type="predicted"/>
<evidence type="ECO:0000313" key="1">
    <source>
        <dbReference type="EMBL" id="KAH6641283.1"/>
    </source>
</evidence>
<keyword evidence="2" id="KW-1185">Reference proteome</keyword>
<name>A0ACB7PJP8_9PEZI</name>
<evidence type="ECO:0000313" key="2">
    <source>
        <dbReference type="Proteomes" id="UP000724584"/>
    </source>
</evidence>
<gene>
    <name evidence="1" type="ORF">F5144DRAFT_126838</name>
</gene>
<organism evidence="1 2">
    <name type="scientific">Chaetomium tenue</name>
    <dbReference type="NCBI Taxonomy" id="1854479"/>
    <lineage>
        <taxon>Eukaryota</taxon>
        <taxon>Fungi</taxon>
        <taxon>Dikarya</taxon>
        <taxon>Ascomycota</taxon>
        <taxon>Pezizomycotina</taxon>
        <taxon>Sordariomycetes</taxon>
        <taxon>Sordariomycetidae</taxon>
        <taxon>Sordariales</taxon>
        <taxon>Chaetomiaceae</taxon>
        <taxon>Chaetomium</taxon>
    </lineage>
</organism>
<accession>A0ACB7PJP8</accession>
<comment type="caution">
    <text evidence="1">The sequence shown here is derived from an EMBL/GenBank/DDBJ whole genome shotgun (WGS) entry which is preliminary data.</text>
</comment>